<dbReference type="AlphaFoldDB" id="A0A380LL05"/>
<name>A0A380LL05_9FIRM</name>
<feature type="site" description="Important for autoinhibition of adenylyltransferase activity" evidence="3">
    <location>
        <position position="94"/>
    </location>
</feature>
<evidence type="ECO:0000256" key="2">
    <source>
        <dbReference type="PIRSR" id="PIRSR640198-2"/>
    </source>
</evidence>
<evidence type="ECO:0000313" key="5">
    <source>
        <dbReference type="EMBL" id="SUO04584.1"/>
    </source>
</evidence>
<dbReference type="InterPro" id="IPR036597">
    <property type="entry name" value="Fido-like_dom_sf"/>
</dbReference>
<keyword evidence="6" id="KW-1185">Reference proteome</keyword>
<dbReference type="PANTHER" id="PTHR13504:SF38">
    <property type="entry name" value="FIDO DOMAIN-CONTAINING PROTEIN"/>
    <property type="match status" value="1"/>
</dbReference>
<dbReference type="Gene3D" id="1.10.3290.10">
    <property type="entry name" value="Fido-like domain"/>
    <property type="match status" value="1"/>
</dbReference>
<feature type="active site" evidence="1">
    <location>
        <position position="222"/>
    </location>
</feature>
<evidence type="ECO:0000313" key="6">
    <source>
        <dbReference type="Proteomes" id="UP000255523"/>
    </source>
</evidence>
<feature type="binding site" evidence="2">
    <location>
        <begin position="173"/>
        <end position="180"/>
    </location>
    <ligand>
        <name>ATP</name>
        <dbReference type="ChEBI" id="CHEBI:30616"/>
    </ligand>
</feature>
<dbReference type="RefSeq" id="WP_022790133.1">
    <property type="nucleotide sequence ID" value="NZ_UHFX01000003.1"/>
</dbReference>
<dbReference type="SUPFAM" id="SSF140931">
    <property type="entry name" value="Fic-like"/>
    <property type="match status" value="1"/>
</dbReference>
<keyword evidence="2" id="KW-0067">ATP-binding</keyword>
<evidence type="ECO:0000256" key="1">
    <source>
        <dbReference type="PIRSR" id="PIRSR640198-1"/>
    </source>
</evidence>
<sequence length="384" mass="45167">MEITKFLEILHDKKFMDYRKMSNKYPDTFQEYLDTLSIFYKKLPLEDAQGNFMVFLEEPLKIQTSTLRTLFQNQSGLYSAKSLETEIIATSAIENIDFSRDSVRSILSGQVSKNEEEKRIEGLKKGMEFISDPGNKITEENIYKLYKMAIGKYLDEENQLKEGNLYHHDSVYVVGTKVEHTGISYKQVPSYMKSLVKYINQKDDIQDLMKACIIHFYIAYVHPWFDGNGRMARLVHLWFLVQRGYQSVLFVPFSSLIEKTRKQYYDACQTIEDNYRYTHTIDVTPFLLYFINNVYNNMEQPLQEDTLSVYRLALNQKKITNKEDKLWKFVLTYFGTEEFSTKELEKAYGDAAYATIRSFVLKFKGLGLLTAISYTTKNKYRVKR</sequence>
<evidence type="ECO:0000259" key="4">
    <source>
        <dbReference type="PROSITE" id="PS51459"/>
    </source>
</evidence>
<reference evidence="5 6" key="1">
    <citation type="submission" date="2018-06" db="EMBL/GenBank/DDBJ databases">
        <authorList>
            <consortium name="Pathogen Informatics"/>
            <person name="Doyle S."/>
        </authorList>
    </citation>
    <scope>NUCLEOTIDE SEQUENCE [LARGE SCALE GENOMIC DNA]</scope>
    <source>
        <strain evidence="5 6">NCTC11087</strain>
    </source>
</reference>
<dbReference type="InterPro" id="IPR040198">
    <property type="entry name" value="Fido_containing"/>
</dbReference>
<feature type="binding site" evidence="2">
    <location>
        <begin position="226"/>
        <end position="233"/>
    </location>
    <ligand>
        <name>ATP</name>
        <dbReference type="ChEBI" id="CHEBI:30616"/>
    </ligand>
</feature>
<dbReference type="EMBL" id="UHFX01000003">
    <property type="protein sequence ID" value="SUO04584.1"/>
    <property type="molecule type" value="Genomic_DNA"/>
</dbReference>
<dbReference type="InterPro" id="IPR003812">
    <property type="entry name" value="Fido"/>
</dbReference>
<dbReference type="PANTHER" id="PTHR13504">
    <property type="entry name" value="FIDO DOMAIN-CONTAINING PROTEIN DDB_G0283145"/>
    <property type="match status" value="1"/>
</dbReference>
<keyword evidence="2" id="KW-0547">Nucleotide-binding</keyword>
<dbReference type="PROSITE" id="PS51459">
    <property type="entry name" value="FIDO"/>
    <property type="match status" value="1"/>
</dbReference>
<evidence type="ECO:0000256" key="3">
    <source>
        <dbReference type="PIRSR" id="PIRSR640198-3"/>
    </source>
</evidence>
<dbReference type="Proteomes" id="UP000255523">
    <property type="component" value="Unassembled WGS sequence"/>
</dbReference>
<dbReference type="GeneID" id="77462455"/>
<dbReference type="Pfam" id="PF02661">
    <property type="entry name" value="Fic"/>
    <property type="match status" value="1"/>
</dbReference>
<proteinExistence type="predicted"/>
<gene>
    <name evidence="5" type="ORF">NCTC11087_01505</name>
</gene>
<feature type="domain" description="Fido" evidence="4">
    <location>
        <begin position="137"/>
        <end position="292"/>
    </location>
</feature>
<feature type="binding site" evidence="2">
    <location>
        <begin position="264"/>
        <end position="265"/>
    </location>
    <ligand>
        <name>ATP</name>
        <dbReference type="ChEBI" id="CHEBI:30616"/>
    </ligand>
</feature>
<organism evidence="5 6">
    <name type="scientific">Faecalicoccus pleomorphus</name>
    <dbReference type="NCBI Taxonomy" id="1323"/>
    <lineage>
        <taxon>Bacteria</taxon>
        <taxon>Bacillati</taxon>
        <taxon>Bacillota</taxon>
        <taxon>Erysipelotrichia</taxon>
        <taxon>Erysipelotrichales</taxon>
        <taxon>Erysipelotrichaceae</taxon>
        <taxon>Faecalicoccus</taxon>
    </lineage>
</organism>
<accession>A0A380LL05</accession>
<protein>
    <submittedName>
        <fullName evidence="5">Huntington interacting protein HYPE</fullName>
    </submittedName>
</protein>
<dbReference type="OrthoDB" id="9813719at2"/>
<dbReference type="GO" id="GO:0005524">
    <property type="term" value="F:ATP binding"/>
    <property type="evidence" value="ECO:0007669"/>
    <property type="project" value="UniProtKB-KW"/>
</dbReference>